<dbReference type="SUPFAM" id="SSF81296">
    <property type="entry name" value="E set domains"/>
    <property type="match status" value="1"/>
</dbReference>
<evidence type="ECO:0000256" key="2">
    <source>
        <dbReference type="ARBA" id="ARBA00023277"/>
    </source>
</evidence>
<dbReference type="GO" id="GO:0008810">
    <property type="term" value="F:cellulase activity"/>
    <property type="evidence" value="ECO:0007669"/>
    <property type="project" value="InterPro"/>
</dbReference>
<dbReference type="Gene3D" id="2.60.40.10">
    <property type="entry name" value="Immunoglobulins"/>
    <property type="match status" value="1"/>
</dbReference>
<accession>A0A1T4K599</accession>
<evidence type="ECO:0000256" key="3">
    <source>
        <dbReference type="ARBA" id="ARBA00023326"/>
    </source>
</evidence>
<reference evidence="7 8" key="1">
    <citation type="submission" date="2017-02" db="EMBL/GenBank/DDBJ databases">
        <authorList>
            <person name="Peterson S.W."/>
        </authorList>
    </citation>
    <scope>NUCLEOTIDE SEQUENCE [LARGE SCALE GENOMIC DNA]</scope>
    <source>
        <strain evidence="7 8">ATCC 43854</strain>
    </source>
</reference>
<keyword evidence="4" id="KW-0732">Signal</keyword>
<dbReference type="EMBL" id="FUWU01000003">
    <property type="protein sequence ID" value="SJZ37604.1"/>
    <property type="molecule type" value="Genomic_DNA"/>
</dbReference>
<dbReference type="STRING" id="28122.SAMN02745108_00311"/>
<dbReference type="SUPFAM" id="SSF48208">
    <property type="entry name" value="Six-hairpin glycosidases"/>
    <property type="match status" value="1"/>
</dbReference>
<dbReference type="InterPro" id="IPR012341">
    <property type="entry name" value="6hp_glycosidase-like_sf"/>
</dbReference>
<dbReference type="InterPro" id="IPR001701">
    <property type="entry name" value="Glyco_hydro_9"/>
</dbReference>
<proteinExistence type="inferred from homology"/>
<protein>
    <submittedName>
        <fullName evidence="7">Por secretion system C-terminal sorting domain-containing protein</fullName>
    </submittedName>
</protein>
<dbReference type="Pfam" id="PF00759">
    <property type="entry name" value="Glyco_hydro_9"/>
    <property type="match status" value="1"/>
</dbReference>
<dbReference type="InterPro" id="IPR008928">
    <property type="entry name" value="6-hairpin_glycosidase_sf"/>
</dbReference>
<evidence type="ECO:0000256" key="1">
    <source>
        <dbReference type="ARBA" id="ARBA00007072"/>
    </source>
</evidence>
<dbReference type="InterPro" id="IPR014756">
    <property type="entry name" value="Ig_E-set"/>
</dbReference>
<keyword evidence="2" id="KW-0119">Carbohydrate metabolism</keyword>
<dbReference type="InterPro" id="IPR013783">
    <property type="entry name" value="Ig-like_fold"/>
</dbReference>
<feature type="domain" description="Glycoside hydrolase family 9" evidence="5">
    <location>
        <begin position="134"/>
        <end position="632"/>
    </location>
</feature>
<dbReference type="GO" id="GO:0000272">
    <property type="term" value="P:polysaccharide catabolic process"/>
    <property type="evidence" value="ECO:0007669"/>
    <property type="project" value="UniProtKB-KW"/>
</dbReference>
<dbReference type="Gene3D" id="1.50.10.10">
    <property type="match status" value="1"/>
</dbReference>
<sequence>MGWRGLKWAHSLFAMGTVAFGNLWAQDVFITVDQFGYRPAAKKVAVLRSPESGYDAALSYVPGTVMEVVDSASNKIVFSGAPVAFQEGAVDTASGDKIWWFDFSNLSEPGTYFIRDKSDYTKQSFYFRIGEDIYNDILKAALRVLYYQRVGIAHEAAYAGEEWADGMNHAQDKTARLFTDSTNAATERDASGGWFDAGDYNKYTVWNGNYVEMLLRAYLERPKAFTDDYGIPESGNGIPDILDEVNWGLTHLLRMQNADGSVLSVVGESHASPPSAAKGRTYYGAPNAVSAYSAAKAFALGSIVAKLRKNTEYAATLQDAALRAYAWAEAHPDSMFFNNLESAGTKGLAAGQQEVEENETTAPRLGLVVLADFALYELTGDAAYLNRFNESIDRFPLMTTYGSWAMDQYRHAQHQMYIQYLGYKDADKNVKAKIEEKFVNAFSTSMNFVQQLERDGYRAYLRDYNWGSNSAKSAGGLFFDQMAELKTTSGTDAATWHNAAEEYLHYLHGVNPFGMVYLSNMSRYGAEKSVSSFYHTWFNDGSPKWDSVSNSTPGPAPGYLTGGPNARYSWDACCAEYDADNSKKGCGSVSNNKLCYAFSQPAGEPPAKMYRNFNNGWPLNSWEVTEPSLGYQTNYIRLLSRFVEERGVGFDEDLGMARPMPAPPSALKISLSGKNLMVLCNADVREVRLFDVNHREVLLWSGSTQSVTLNLSALPSGVYFARVRAGKDAKLSKTMAFPLFQ</sequence>
<dbReference type="CDD" id="cd02850">
    <property type="entry name" value="E_set_Cellulase_N"/>
    <property type="match status" value="1"/>
</dbReference>
<gene>
    <name evidence="7" type="ORF">SAMN02745108_00311</name>
</gene>
<dbReference type="RefSeq" id="WP_078775499.1">
    <property type="nucleotide sequence ID" value="NZ_FUWU01000003.1"/>
</dbReference>
<evidence type="ECO:0000313" key="8">
    <source>
        <dbReference type="Proteomes" id="UP000190449"/>
    </source>
</evidence>
<dbReference type="AlphaFoldDB" id="A0A1T4K599"/>
<evidence type="ECO:0000256" key="4">
    <source>
        <dbReference type="SAM" id="SignalP"/>
    </source>
</evidence>
<organism evidence="7 8">
    <name type="scientific">Fibrobacter intestinalis</name>
    <dbReference type="NCBI Taxonomy" id="28122"/>
    <lineage>
        <taxon>Bacteria</taxon>
        <taxon>Pseudomonadati</taxon>
        <taxon>Fibrobacterota</taxon>
        <taxon>Fibrobacteria</taxon>
        <taxon>Fibrobacterales</taxon>
        <taxon>Fibrobacteraceae</taxon>
        <taxon>Fibrobacter</taxon>
    </lineage>
</organism>
<feature type="domain" description="Cellulase Ig-like" evidence="6">
    <location>
        <begin position="30"/>
        <end position="115"/>
    </location>
</feature>
<evidence type="ECO:0000313" key="7">
    <source>
        <dbReference type="EMBL" id="SJZ37604.1"/>
    </source>
</evidence>
<dbReference type="InterPro" id="IPR004197">
    <property type="entry name" value="Cellulase_Ig-like"/>
</dbReference>
<evidence type="ECO:0000259" key="5">
    <source>
        <dbReference type="Pfam" id="PF00759"/>
    </source>
</evidence>
<dbReference type="Proteomes" id="UP000190449">
    <property type="component" value="Unassembled WGS sequence"/>
</dbReference>
<evidence type="ECO:0000259" key="6">
    <source>
        <dbReference type="Pfam" id="PF02927"/>
    </source>
</evidence>
<name>A0A1T4K599_9BACT</name>
<comment type="similarity">
    <text evidence="1">Belongs to the glycosyl hydrolase 9 (cellulase E) family.</text>
</comment>
<feature type="chain" id="PRO_5012684848" evidence="4">
    <location>
        <begin position="26"/>
        <end position="741"/>
    </location>
</feature>
<dbReference type="Pfam" id="PF02927">
    <property type="entry name" value="CelD_N"/>
    <property type="match status" value="1"/>
</dbReference>
<keyword evidence="3" id="KW-0624">Polysaccharide degradation</keyword>
<feature type="signal peptide" evidence="4">
    <location>
        <begin position="1"/>
        <end position="25"/>
    </location>
</feature>